<keyword evidence="6" id="KW-0732">Signal</keyword>
<name>A0A0J7L253_LASNI</name>
<dbReference type="OrthoDB" id="6339724at2759"/>
<dbReference type="GO" id="GO:0005886">
    <property type="term" value="C:plasma membrane"/>
    <property type="evidence" value="ECO:0007669"/>
    <property type="project" value="UniProtKB-SubCell"/>
</dbReference>
<evidence type="ECO:0000256" key="6">
    <source>
        <dbReference type="SAM" id="SignalP"/>
    </source>
</evidence>
<organism evidence="8 9">
    <name type="scientific">Lasius niger</name>
    <name type="common">Black garden ant</name>
    <dbReference type="NCBI Taxonomy" id="67767"/>
    <lineage>
        <taxon>Eukaryota</taxon>
        <taxon>Metazoa</taxon>
        <taxon>Ecdysozoa</taxon>
        <taxon>Arthropoda</taxon>
        <taxon>Hexapoda</taxon>
        <taxon>Insecta</taxon>
        <taxon>Pterygota</taxon>
        <taxon>Neoptera</taxon>
        <taxon>Endopterygota</taxon>
        <taxon>Hymenoptera</taxon>
        <taxon>Apocrita</taxon>
        <taxon>Aculeata</taxon>
        <taxon>Formicoidea</taxon>
        <taxon>Formicidae</taxon>
        <taxon>Formicinae</taxon>
        <taxon>Lasius</taxon>
        <taxon>Lasius</taxon>
    </lineage>
</organism>
<dbReference type="Pfam" id="PF23632">
    <property type="entry name" value="SAP_RNF34_RFFL"/>
    <property type="match status" value="1"/>
</dbReference>
<dbReference type="Pfam" id="PF22968">
    <property type="entry name" value="RNF34L-like_3rd"/>
    <property type="match status" value="1"/>
</dbReference>
<dbReference type="InterPro" id="IPR011011">
    <property type="entry name" value="Znf_FYVE_PHD"/>
</dbReference>
<dbReference type="FunFam" id="3.30.40.10:FF:000110">
    <property type="entry name" value="E3 ubiquitin-protein ligase RNF34 isoform X1"/>
    <property type="match status" value="1"/>
</dbReference>
<dbReference type="Gene3D" id="1.10.720.30">
    <property type="entry name" value="SAP domain"/>
    <property type="match status" value="1"/>
</dbReference>
<dbReference type="InterPro" id="IPR001841">
    <property type="entry name" value="Znf_RING"/>
</dbReference>
<accession>A0A0J7L253</accession>
<dbReference type="SMART" id="SM00718">
    <property type="entry name" value="DM4_12"/>
    <property type="match status" value="1"/>
</dbReference>
<feature type="region of interest" description="Disordered" evidence="5">
    <location>
        <begin position="417"/>
        <end position="504"/>
    </location>
</feature>
<dbReference type="PANTHER" id="PTHR14879:SF15">
    <property type="entry name" value="E3 UBIQUITIN-PROTEIN LIGASE RIFIFYLIN-LIKE PROTEIN"/>
    <property type="match status" value="1"/>
</dbReference>
<gene>
    <name evidence="8" type="ORF">RF55_3020</name>
</gene>
<dbReference type="Gene3D" id="1.10.720.140">
    <property type="match status" value="1"/>
</dbReference>
<dbReference type="CDD" id="cd16500">
    <property type="entry name" value="RING-HC_CARP"/>
    <property type="match status" value="1"/>
</dbReference>
<evidence type="ECO:0000313" key="9">
    <source>
        <dbReference type="Proteomes" id="UP000036403"/>
    </source>
</evidence>
<dbReference type="GO" id="GO:0061630">
    <property type="term" value="F:ubiquitin protein ligase activity"/>
    <property type="evidence" value="ECO:0007669"/>
    <property type="project" value="TreeGrafter"/>
</dbReference>
<feature type="region of interest" description="Disordered" evidence="5">
    <location>
        <begin position="19"/>
        <end position="40"/>
    </location>
</feature>
<dbReference type="InterPro" id="IPR006631">
    <property type="entry name" value="DM4_12"/>
</dbReference>
<dbReference type="GO" id="GO:0070936">
    <property type="term" value="P:protein K48-linked ubiquitination"/>
    <property type="evidence" value="ECO:0007669"/>
    <property type="project" value="TreeGrafter"/>
</dbReference>
<dbReference type="Pfam" id="PF07841">
    <property type="entry name" value="DM4_12"/>
    <property type="match status" value="1"/>
</dbReference>
<comment type="subcellular location">
    <subcellularLocation>
        <location evidence="1">Cell membrane</location>
        <topology evidence="1">Peripheral membrane protein</topology>
    </subcellularLocation>
</comment>
<keyword evidence="2 4" id="KW-0863">Zinc-finger</keyword>
<keyword evidence="2 4" id="KW-0479">Metal-binding</keyword>
<evidence type="ECO:0000259" key="7">
    <source>
        <dbReference type="PROSITE" id="PS50089"/>
    </source>
</evidence>
<dbReference type="PROSITE" id="PS50089">
    <property type="entry name" value="ZF_RING_2"/>
    <property type="match status" value="1"/>
</dbReference>
<comment type="caution">
    <text evidence="8">The sequence shown here is derived from an EMBL/GenBank/DDBJ whole genome shotgun (WGS) entry which is preliminary data.</text>
</comment>
<feature type="compositionally biased region" description="Low complexity" evidence="5">
    <location>
        <begin position="460"/>
        <end position="472"/>
    </location>
</feature>
<evidence type="ECO:0000256" key="4">
    <source>
        <dbReference type="PROSITE-ProRule" id="PRU00175"/>
    </source>
</evidence>
<dbReference type="AlphaFoldDB" id="A0A0J7L253"/>
<evidence type="ECO:0000256" key="3">
    <source>
        <dbReference type="ARBA" id="ARBA00022833"/>
    </source>
</evidence>
<evidence type="ECO:0000313" key="8">
    <source>
        <dbReference type="EMBL" id="KMQ96678.1"/>
    </source>
</evidence>
<feature type="domain" description="RING-type" evidence="7">
    <location>
        <begin position="605"/>
        <end position="640"/>
    </location>
</feature>
<dbReference type="Proteomes" id="UP000036403">
    <property type="component" value="Unassembled WGS sequence"/>
</dbReference>
<protein>
    <submittedName>
        <fullName evidence="8">E3 ubiquitin-protein ligase rififylin</fullName>
    </submittedName>
</protein>
<dbReference type="GO" id="GO:1902042">
    <property type="term" value="P:negative regulation of extrinsic apoptotic signaling pathway via death domain receptors"/>
    <property type="evidence" value="ECO:0007669"/>
    <property type="project" value="TreeGrafter"/>
</dbReference>
<sequence>MTRRGLLLLLGLALLNETSSGTGKNTEENEASGQRPHHRQKRVFWFTNDGRIALPPGTIMTITPTLALPFVRHPPYGFLSNMTISLPFTIDFDKLGLTDNENPYGALPPSFDRKLKSRQAGMMMADFIAAFIKRRLHKRDVAEAPKNAFHGGERALLYGTAEDMLSALGMNGKACLLRAICEVQGHHLNNFGLIGEMLKLFFTASRSPFASLLKEYVEAENRGKFHGECWPYFKDCPKSLFLPSANKYQKDSMHDEEDEEDEHWNQISSELDEEPLTRISEQSRRTGVSGDPSSEAMACEACSAKFNLFKRKKQCADCLRHFCSECVIKRLDKVFTCDSCGILSRRPLVRNQIRQIRCKDLRQYLVAKKVSIKGCVEKEDLVHLLMLFANGTDPCSSTDYSTRTQIAAEEQLSRLYPSLDRSVNMPNVSTANDEAHGDEQAQAQPARSEDVEMAEEASESSHSSPIISVPLSDSESPEEGPTKSNNIEIQEVSETDNSPIEPNNAAEPLITEHEEISEASNEEKKSDMVTEIPTWSDKVQLSDIKEASELEYLTVKHLKNLLSTNRVDYKGCLERQELLNRVSRLWHEYKQSRQDVEKLSEEELCKICWDAPIECVILECGHMACCINCGKQMSECPICKQYVVRVVRFFKA</sequence>
<dbReference type="Gene3D" id="3.30.40.10">
    <property type="entry name" value="Zinc/RING finger domain, C3HC4 (zinc finger)"/>
    <property type="match status" value="1"/>
</dbReference>
<dbReference type="InterPro" id="IPR036361">
    <property type="entry name" value="SAP_dom_sf"/>
</dbReference>
<dbReference type="SUPFAM" id="SSF57850">
    <property type="entry name" value="RING/U-box"/>
    <property type="match status" value="1"/>
</dbReference>
<dbReference type="EMBL" id="LBMM01001234">
    <property type="protein sequence ID" value="KMQ96678.1"/>
    <property type="molecule type" value="Genomic_DNA"/>
</dbReference>
<dbReference type="SUPFAM" id="SSF57903">
    <property type="entry name" value="FYVE/PHD zinc finger"/>
    <property type="match status" value="1"/>
</dbReference>
<dbReference type="PaxDb" id="67767-A0A0J7L253"/>
<dbReference type="Pfam" id="PF13920">
    <property type="entry name" value="zf-C3HC4_3"/>
    <property type="match status" value="1"/>
</dbReference>
<feature type="chain" id="PRO_5005290393" evidence="6">
    <location>
        <begin position="21"/>
        <end position="652"/>
    </location>
</feature>
<dbReference type="InterPro" id="IPR055111">
    <property type="entry name" value="RNF34_RFFL_HeH"/>
</dbReference>
<proteinExistence type="predicted"/>
<dbReference type="InterPro" id="IPR051728">
    <property type="entry name" value="RING-FYVE_E3_ubiquitin-ligase"/>
</dbReference>
<dbReference type="GO" id="GO:0043161">
    <property type="term" value="P:proteasome-mediated ubiquitin-dependent protein catabolic process"/>
    <property type="evidence" value="ECO:0007669"/>
    <property type="project" value="TreeGrafter"/>
</dbReference>
<keyword evidence="3" id="KW-0862">Zinc</keyword>
<reference evidence="8 9" key="1">
    <citation type="submission" date="2015-04" db="EMBL/GenBank/DDBJ databases">
        <title>Lasius niger genome sequencing.</title>
        <authorList>
            <person name="Konorov E.A."/>
            <person name="Nikitin M.A."/>
            <person name="Kirill M.V."/>
            <person name="Chang P."/>
        </authorList>
    </citation>
    <scope>NUCLEOTIDE SEQUENCE [LARGE SCALE GENOMIC DNA]</scope>
    <source>
        <tissue evidence="8">Whole</tissue>
    </source>
</reference>
<dbReference type="GO" id="GO:0008270">
    <property type="term" value="F:zinc ion binding"/>
    <property type="evidence" value="ECO:0007669"/>
    <property type="project" value="UniProtKB-KW"/>
</dbReference>
<dbReference type="GO" id="GO:0005737">
    <property type="term" value="C:cytoplasm"/>
    <property type="evidence" value="ECO:0007669"/>
    <property type="project" value="TreeGrafter"/>
</dbReference>
<evidence type="ECO:0000256" key="5">
    <source>
        <dbReference type="SAM" id="MobiDB-lite"/>
    </source>
</evidence>
<dbReference type="PANTHER" id="PTHR14879">
    <property type="entry name" value="CASPASE REGULATOR, RING FINGER DOMAIN-CONTAINING"/>
    <property type="match status" value="1"/>
</dbReference>
<dbReference type="CDD" id="cd15750">
    <property type="entry name" value="FYVE_CARP"/>
    <property type="match status" value="1"/>
</dbReference>
<dbReference type="SUPFAM" id="SSF68906">
    <property type="entry name" value="SAP domain"/>
    <property type="match status" value="2"/>
</dbReference>
<feature type="signal peptide" evidence="6">
    <location>
        <begin position="1"/>
        <end position="20"/>
    </location>
</feature>
<evidence type="ECO:0000256" key="1">
    <source>
        <dbReference type="ARBA" id="ARBA00004202"/>
    </source>
</evidence>
<dbReference type="InterPro" id="IPR013083">
    <property type="entry name" value="Znf_RING/FYVE/PHD"/>
</dbReference>
<keyword evidence="9" id="KW-1185">Reference proteome</keyword>
<evidence type="ECO:0000256" key="2">
    <source>
        <dbReference type="ARBA" id="ARBA00022771"/>
    </source>
</evidence>
<dbReference type="InterPro" id="IPR057299">
    <property type="entry name" value="RNF34_RFFL_SAP"/>
</dbReference>